<dbReference type="HOGENOM" id="CLU_3384885_0_0_1"/>
<dbReference type="EMBL" id="AGUE01000167">
    <property type="protein sequence ID" value="EHK97972.1"/>
    <property type="molecule type" value="Genomic_DNA"/>
</dbReference>
<dbReference type="AlphaFoldDB" id="H0ETY0"/>
<evidence type="ECO:0000313" key="1">
    <source>
        <dbReference type="EMBL" id="EHK97972.1"/>
    </source>
</evidence>
<dbReference type="Proteomes" id="UP000005446">
    <property type="component" value="Unassembled WGS sequence"/>
</dbReference>
<sequence>MIFLPPSNSTSHDSSDGTEVMNINFEKQMFIRI</sequence>
<proteinExistence type="predicted"/>
<reference evidence="1 2" key="1">
    <citation type="journal article" date="2012" name="Eukaryot. Cell">
        <title>Genome sequence of the fungus Glarea lozoyensis: the first genome sequence of a species from the Helotiaceae family.</title>
        <authorList>
            <person name="Youssar L."/>
            <person name="Gruening B.A."/>
            <person name="Erxleben A."/>
            <person name="Guenther S."/>
            <person name="Huettel W."/>
        </authorList>
    </citation>
    <scope>NUCLEOTIDE SEQUENCE [LARGE SCALE GENOMIC DNA]</scope>
    <source>
        <strain evidence="2">ATCC 74030 / MF5533</strain>
    </source>
</reference>
<organism evidence="1 2">
    <name type="scientific">Glarea lozoyensis (strain ATCC 74030 / MF5533)</name>
    <dbReference type="NCBI Taxonomy" id="1104152"/>
    <lineage>
        <taxon>Eukaryota</taxon>
        <taxon>Fungi</taxon>
        <taxon>Dikarya</taxon>
        <taxon>Ascomycota</taxon>
        <taxon>Pezizomycotina</taxon>
        <taxon>Leotiomycetes</taxon>
        <taxon>Helotiales</taxon>
        <taxon>Helotiaceae</taxon>
        <taxon>Glarea</taxon>
    </lineage>
</organism>
<protein>
    <submittedName>
        <fullName evidence="1">Uncharacterized protein</fullName>
    </submittedName>
</protein>
<comment type="caution">
    <text evidence="1">The sequence shown here is derived from an EMBL/GenBank/DDBJ whole genome shotgun (WGS) entry which is preliminary data.</text>
</comment>
<dbReference type="InParanoid" id="H0ETY0"/>
<keyword evidence="2" id="KW-1185">Reference proteome</keyword>
<gene>
    <name evidence="1" type="ORF">M7I_6204</name>
</gene>
<accession>H0ETY0</accession>
<evidence type="ECO:0000313" key="2">
    <source>
        <dbReference type="Proteomes" id="UP000005446"/>
    </source>
</evidence>
<name>H0ETY0_GLAL7</name>